<organism evidence="19 20">
    <name type="scientific">Cordyceps fumosorosea (strain ARSEF 2679)</name>
    <name type="common">Isaria fumosorosea</name>
    <dbReference type="NCBI Taxonomy" id="1081104"/>
    <lineage>
        <taxon>Eukaryota</taxon>
        <taxon>Fungi</taxon>
        <taxon>Dikarya</taxon>
        <taxon>Ascomycota</taxon>
        <taxon>Pezizomycotina</taxon>
        <taxon>Sordariomycetes</taxon>
        <taxon>Hypocreomycetidae</taxon>
        <taxon>Hypocreales</taxon>
        <taxon>Cordycipitaceae</taxon>
        <taxon>Cordyceps</taxon>
    </lineage>
</organism>
<dbReference type="Proteomes" id="UP000076744">
    <property type="component" value="Unassembled WGS sequence"/>
</dbReference>
<comment type="subcellular location">
    <subcellularLocation>
        <location evidence="1">Cell membrane</location>
        <topology evidence="1">Lipid-anchor</topology>
        <topology evidence="1">GPI-anchor</topology>
    </subcellularLocation>
    <subcellularLocation>
        <location evidence="2">Secreted</location>
    </subcellularLocation>
</comment>
<dbReference type="InterPro" id="IPR051735">
    <property type="entry name" value="CFEM_domain"/>
</dbReference>
<evidence type="ECO:0000256" key="11">
    <source>
        <dbReference type="ARBA" id="ARBA00023136"/>
    </source>
</evidence>
<dbReference type="SMART" id="SM00747">
    <property type="entry name" value="CFEM"/>
    <property type="match status" value="1"/>
</dbReference>
<keyword evidence="14" id="KW-0449">Lipoprotein</keyword>
<dbReference type="GO" id="GO:0098552">
    <property type="term" value="C:side of membrane"/>
    <property type="evidence" value="ECO:0007669"/>
    <property type="project" value="UniProtKB-KW"/>
</dbReference>
<evidence type="ECO:0000256" key="16">
    <source>
        <dbReference type="SAM" id="MobiDB-lite"/>
    </source>
</evidence>
<comment type="caution">
    <text evidence="15">Lacks conserved residue(s) required for the propagation of feature annotation.</text>
</comment>
<feature type="region of interest" description="Disordered" evidence="16">
    <location>
        <begin position="93"/>
        <end position="171"/>
    </location>
</feature>
<comment type="caution">
    <text evidence="19">The sequence shown here is derived from an EMBL/GenBank/DDBJ whole genome shotgun (WGS) entry which is preliminary data.</text>
</comment>
<feature type="chain" id="PRO_5012926920" evidence="17">
    <location>
        <begin position="16"/>
        <end position="188"/>
    </location>
</feature>
<evidence type="ECO:0000256" key="5">
    <source>
        <dbReference type="ARBA" id="ARBA00022525"/>
    </source>
</evidence>
<dbReference type="AlphaFoldDB" id="A0A168D4R0"/>
<feature type="compositionally biased region" description="Low complexity" evidence="16">
    <location>
        <begin position="136"/>
        <end position="171"/>
    </location>
</feature>
<dbReference type="STRING" id="1081104.A0A168D4R0"/>
<dbReference type="GO" id="GO:0046872">
    <property type="term" value="F:metal ion binding"/>
    <property type="evidence" value="ECO:0007669"/>
    <property type="project" value="UniProtKB-UniRule"/>
</dbReference>
<dbReference type="PANTHER" id="PTHR37928:SF1">
    <property type="entry name" value="CFEM DOMAIN PROTEIN (AFU_ORTHOLOGUE AFUA_6G14090)"/>
    <property type="match status" value="1"/>
</dbReference>
<evidence type="ECO:0000256" key="1">
    <source>
        <dbReference type="ARBA" id="ARBA00004609"/>
    </source>
</evidence>
<evidence type="ECO:0000313" key="20">
    <source>
        <dbReference type="Proteomes" id="UP000076744"/>
    </source>
</evidence>
<dbReference type="GeneID" id="30017532"/>
<dbReference type="Pfam" id="PF05730">
    <property type="entry name" value="CFEM"/>
    <property type="match status" value="1"/>
</dbReference>
<feature type="compositionally biased region" description="Low complexity" evidence="16">
    <location>
        <begin position="93"/>
        <end position="116"/>
    </location>
</feature>
<feature type="disulfide bond" evidence="15">
    <location>
        <begin position="39"/>
        <end position="46"/>
    </location>
</feature>
<keyword evidence="11" id="KW-0472">Membrane</keyword>
<evidence type="ECO:0000256" key="2">
    <source>
        <dbReference type="ARBA" id="ARBA00004613"/>
    </source>
</evidence>
<keyword evidence="6 15" id="KW-0349">Heme</keyword>
<keyword evidence="5" id="KW-0964">Secreted</keyword>
<dbReference type="GO" id="GO:0005576">
    <property type="term" value="C:extracellular region"/>
    <property type="evidence" value="ECO:0007669"/>
    <property type="project" value="UniProtKB-SubCell"/>
</dbReference>
<dbReference type="PANTHER" id="PTHR37928">
    <property type="entry name" value="CFEM DOMAIN PROTEIN (AFU_ORTHOLOGUE AFUA_6G14090)"/>
    <property type="match status" value="1"/>
</dbReference>
<dbReference type="RefSeq" id="XP_018707613.1">
    <property type="nucleotide sequence ID" value="XM_018844847.1"/>
</dbReference>
<evidence type="ECO:0000256" key="15">
    <source>
        <dbReference type="PROSITE-ProRule" id="PRU01356"/>
    </source>
</evidence>
<keyword evidence="12 15" id="KW-1015">Disulfide bond</keyword>
<keyword evidence="8 15" id="KW-0479">Metal-binding</keyword>
<evidence type="ECO:0000256" key="6">
    <source>
        <dbReference type="ARBA" id="ARBA00022617"/>
    </source>
</evidence>
<evidence type="ECO:0000256" key="9">
    <source>
        <dbReference type="ARBA" id="ARBA00022729"/>
    </source>
</evidence>
<evidence type="ECO:0000256" key="17">
    <source>
        <dbReference type="SAM" id="SignalP"/>
    </source>
</evidence>
<reference evidence="19 20" key="1">
    <citation type="journal article" date="2016" name="Genome Biol. Evol.">
        <title>Divergent and convergent evolution of fungal pathogenicity.</title>
        <authorList>
            <person name="Shang Y."/>
            <person name="Xiao G."/>
            <person name="Zheng P."/>
            <person name="Cen K."/>
            <person name="Zhan S."/>
            <person name="Wang C."/>
        </authorList>
    </citation>
    <scope>NUCLEOTIDE SEQUENCE [LARGE SCALE GENOMIC DNA]</scope>
    <source>
        <strain evidence="19 20">ARSEF 2679</strain>
    </source>
</reference>
<dbReference type="PROSITE" id="PS52012">
    <property type="entry name" value="CFEM"/>
    <property type="match status" value="1"/>
</dbReference>
<accession>A0A168D4R0</accession>
<dbReference type="InterPro" id="IPR008427">
    <property type="entry name" value="Extracellular_membr_CFEM_dom"/>
</dbReference>
<evidence type="ECO:0000256" key="4">
    <source>
        <dbReference type="ARBA" id="ARBA00022475"/>
    </source>
</evidence>
<keyword evidence="4" id="KW-1003">Cell membrane</keyword>
<keyword evidence="20" id="KW-1185">Reference proteome</keyword>
<dbReference type="GO" id="GO:0005886">
    <property type="term" value="C:plasma membrane"/>
    <property type="evidence" value="ECO:0007669"/>
    <property type="project" value="UniProtKB-SubCell"/>
</dbReference>
<feature type="signal peptide" evidence="17">
    <location>
        <begin position="1"/>
        <end position="15"/>
    </location>
</feature>
<name>A0A168D4R0_CORFA</name>
<evidence type="ECO:0000256" key="12">
    <source>
        <dbReference type="ARBA" id="ARBA00023157"/>
    </source>
</evidence>
<proteinExistence type="inferred from homology"/>
<gene>
    <name evidence="19" type="ORF">ISF_01240</name>
</gene>
<evidence type="ECO:0000256" key="13">
    <source>
        <dbReference type="ARBA" id="ARBA00023180"/>
    </source>
</evidence>
<comment type="similarity">
    <text evidence="3">Belongs to the RBT5 family.</text>
</comment>
<evidence type="ECO:0000256" key="10">
    <source>
        <dbReference type="ARBA" id="ARBA00023004"/>
    </source>
</evidence>
<keyword evidence="9 17" id="KW-0732">Signal</keyword>
<protein>
    <submittedName>
        <fullName evidence="19">Extracellular membrane protein, 8-cysteine region, CFEM</fullName>
    </submittedName>
</protein>
<keyword evidence="10 15" id="KW-0408">Iron</keyword>
<evidence type="ECO:0000256" key="7">
    <source>
        <dbReference type="ARBA" id="ARBA00022622"/>
    </source>
</evidence>
<evidence type="ECO:0000256" key="14">
    <source>
        <dbReference type="ARBA" id="ARBA00023288"/>
    </source>
</evidence>
<evidence type="ECO:0000256" key="3">
    <source>
        <dbReference type="ARBA" id="ARBA00010031"/>
    </source>
</evidence>
<keyword evidence="7" id="KW-0336">GPI-anchor</keyword>
<evidence type="ECO:0000313" key="19">
    <source>
        <dbReference type="EMBL" id="OAA72167.1"/>
    </source>
</evidence>
<sequence>MKFSIVLAAAGLAAAQLDISQIPSCALGCLTTAVASTGCSLTDLSCLCGKKDQLESASKPCIDSKCDAADIAKAQGLANQLCGSSSASGSASSTGSGSTSGTAAPTTTSATITGTGVVPPATTASTGRSTALPGNGTSTSHATSSTRSGSGTATTSGAQTTTSAPGSSGAAGPVAGALAALAAAVFAL</sequence>
<evidence type="ECO:0000259" key="18">
    <source>
        <dbReference type="PROSITE" id="PS52012"/>
    </source>
</evidence>
<dbReference type="EMBL" id="AZHB01000002">
    <property type="protein sequence ID" value="OAA72167.1"/>
    <property type="molecule type" value="Genomic_DNA"/>
</dbReference>
<dbReference type="OrthoDB" id="4870665at2759"/>
<evidence type="ECO:0000256" key="8">
    <source>
        <dbReference type="ARBA" id="ARBA00022723"/>
    </source>
</evidence>
<keyword evidence="13" id="KW-0325">Glycoprotein</keyword>
<feature type="domain" description="CFEM" evidence="18">
    <location>
        <begin position="1"/>
        <end position="109"/>
    </location>
</feature>
<feature type="binding site" description="axial binding residue" evidence="15">
    <location>
        <position position="43"/>
    </location>
    <ligand>
        <name>heme</name>
        <dbReference type="ChEBI" id="CHEBI:30413"/>
    </ligand>
    <ligandPart>
        <name>Fe</name>
        <dbReference type="ChEBI" id="CHEBI:18248"/>
    </ligandPart>
</feature>